<keyword evidence="4" id="KW-1185">Reference proteome</keyword>
<dbReference type="SUPFAM" id="SSF53649">
    <property type="entry name" value="Alkaline phosphatase-like"/>
    <property type="match status" value="1"/>
</dbReference>
<accession>A0A516PTZ3</accession>
<feature type="domain" description="Sulfatase N-terminal" evidence="2">
    <location>
        <begin position="20"/>
        <end position="312"/>
    </location>
</feature>
<dbReference type="InterPro" id="IPR000917">
    <property type="entry name" value="Sulfatase_N"/>
</dbReference>
<protein>
    <submittedName>
        <fullName evidence="3">Sulfatase</fullName>
    </submittedName>
</protein>
<dbReference type="KEGG" id="mik:FOE78_00785"/>
<evidence type="ECO:0000256" key="1">
    <source>
        <dbReference type="ARBA" id="ARBA00008779"/>
    </source>
</evidence>
<name>A0A516PTZ3_9ACTN</name>
<dbReference type="RefSeq" id="WP_143984637.1">
    <property type="nucleotide sequence ID" value="NZ_CP041692.1"/>
</dbReference>
<dbReference type="AlphaFoldDB" id="A0A516PTZ3"/>
<comment type="similarity">
    <text evidence="1">Belongs to the sulfatase family.</text>
</comment>
<dbReference type="InterPro" id="IPR050738">
    <property type="entry name" value="Sulfatase"/>
</dbReference>
<dbReference type="CDD" id="cd16027">
    <property type="entry name" value="SGSH"/>
    <property type="match status" value="1"/>
</dbReference>
<evidence type="ECO:0000259" key="2">
    <source>
        <dbReference type="Pfam" id="PF00884"/>
    </source>
</evidence>
<dbReference type="OrthoDB" id="9777306at2"/>
<proteinExistence type="inferred from homology"/>
<dbReference type="Pfam" id="PF00884">
    <property type="entry name" value="Sulfatase"/>
    <property type="match status" value="1"/>
</dbReference>
<dbReference type="InterPro" id="IPR017850">
    <property type="entry name" value="Alkaline_phosphatase_core_sf"/>
</dbReference>
<sequence length="477" mass="51986">MPTETVQSTAEPTAGNVRRPNVLLLHCHDLGRHLNVYGAKTVSSPRLDAFAADAVIADQMYATAPQCSPSRAGLFTGRWPHHNGVLGLTHDIFGWDLHADEQHLAARLRRAGYRTELVGQHHESRRLADDQVAARLGFDRVQAEGLGEVVVERTTDALRRLAAADEPFYLQAGFSEPHRRPGERDAPGVMGFIGNHLQPDDSRGVEVPGYLADTESAREEIAELQGAIKFMDDCAGRVLDELDRLGLAENTITIFTTDHGLALPRAKCSLYDPGLEVAFMIRWPAAGWTGGVHLEPLLLNLDVTPTLLVALGLEQDGPAGAPAIDGRSFLPLLPGEQPDGEASGQATRGEVFGELTYHDYYDPKRSVRTQRHKLIVNFTAAPKFMDPSQSWVRRCIPVHAPNGNIGHDPIVELYDLAEDPYELRNRADDPALAEVRADLLARLGSWMAATDDPLLAGAVTSPAHRFAVAELQPATAP</sequence>
<dbReference type="PANTHER" id="PTHR42693:SF33">
    <property type="entry name" value="ARYLSULFATASE"/>
    <property type="match status" value="1"/>
</dbReference>
<dbReference type="EMBL" id="CP041692">
    <property type="protein sequence ID" value="QDP94648.1"/>
    <property type="molecule type" value="Genomic_DNA"/>
</dbReference>
<evidence type="ECO:0000313" key="3">
    <source>
        <dbReference type="EMBL" id="QDP94648.1"/>
    </source>
</evidence>
<reference evidence="3 4" key="1">
    <citation type="submission" date="2019-07" db="EMBL/GenBank/DDBJ databases">
        <title>Microlunatus dokdonensis sp. nov. isolated from the rhizospheric soil of the wild plant Elymus tsukushiensis.</title>
        <authorList>
            <person name="Ghim S.-Y."/>
            <person name="Hwang Y.-J."/>
            <person name="Son J.-S."/>
            <person name="Shin J.-H."/>
        </authorList>
    </citation>
    <scope>NUCLEOTIDE SEQUENCE [LARGE SCALE GENOMIC DNA]</scope>
    <source>
        <strain evidence="3 4">KUDC0627</strain>
    </source>
</reference>
<dbReference type="PANTHER" id="PTHR42693">
    <property type="entry name" value="ARYLSULFATASE FAMILY MEMBER"/>
    <property type="match status" value="1"/>
</dbReference>
<gene>
    <name evidence="3" type="ORF">FOE78_00785</name>
</gene>
<evidence type="ECO:0000313" key="4">
    <source>
        <dbReference type="Proteomes" id="UP000319263"/>
    </source>
</evidence>
<dbReference type="Gene3D" id="3.40.720.10">
    <property type="entry name" value="Alkaline Phosphatase, subunit A"/>
    <property type="match status" value="1"/>
</dbReference>
<dbReference type="GO" id="GO:0004065">
    <property type="term" value="F:arylsulfatase activity"/>
    <property type="evidence" value="ECO:0007669"/>
    <property type="project" value="TreeGrafter"/>
</dbReference>
<dbReference type="Proteomes" id="UP000319263">
    <property type="component" value="Chromosome"/>
</dbReference>
<organism evidence="3 4">
    <name type="scientific">Microlunatus elymi</name>
    <dbReference type="NCBI Taxonomy" id="2596828"/>
    <lineage>
        <taxon>Bacteria</taxon>
        <taxon>Bacillati</taxon>
        <taxon>Actinomycetota</taxon>
        <taxon>Actinomycetes</taxon>
        <taxon>Propionibacteriales</taxon>
        <taxon>Propionibacteriaceae</taxon>
        <taxon>Microlunatus</taxon>
    </lineage>
</organism>